<dbReference type="Gene3D" id="2.60.40.10">
    <property type="entry name" value="Immunoglobulins"/>
    <property type="match status" value="1"/>
</dbReference>
<evidence type="ECO:0000313" key="2">
    <source>
        <dbReference type="WBParaSite" id="HCON_00125630-00001"/>
    </source>
</evidence>
<protein>
    <submittedName>
        <fullName evidence="2">MSP domain-containing protein</fullName>
    </submittedName>
</protein>
<dbReference type="WBParaSite" id="HCON_00125630-00001">
    <property type="protein sequence ID" value="HCON_00125630-00001"/>
    <property type="gene ID" value="HCON_00125630"/>
</dbReference>
<name>A0A7I4YPE3_HAECO</name>
<organism evidence="1 2">
    <name type="scientific">Haemonchus contortus</name>
    <name type="common">Barber pole worm</name>
    <dbReference type="NCBI Taxonomy" id="6289"/>
    <lineage>
        <taxon>Eukaryota</taxon>
        <taxon>Metazoa</taxon>
        <taxon>Ecdysozoa</taxon>
        <taxon>Nematoda</taxon>
        <taxon>Chromadorea</taxon>
        <taxon>Rhabditida</taxon>
        <taxon>Rhabditina</taxon>
        <taxon>Rhabditomorpha</taxon>
        <taxon>Strongyloidea</taxon>
        <taxon>Trichostrongylidae</taxon>
        <taxon>Haemonchus</taxon>
    </lineage>
</organism>
<reference evidence="2" key="1">
    <citation type="submission" date="2020-12" db="UniProtKB">
        <authorList>
            <consortium name="WormBaseParasite"/>
        </authorList>
    </citation>
    <scope>IDENTIFICATION</scope>
    <source>
        <strain evidence="2">MHco3</strain>
    </source>
</reference>
<evidence type="ECO:0000313" key="1">
    <source>
        <dbReference type="Proteomes" id="UP000025227"/>
    </source>
</evidence>
<dbReference type="OrthoDB" id="5773292at2759"/>
<dbReference type="OMA" id="GHISIII"/>
<sequence>MSEDNLMCFGSNPKLPLFVKSGETQHWMTNLCDKKLQYRLSFENPNSCFAIDPSQTSGEIKEQGQILLDFTRKPGAGREDKLFIDYTGAVKGRTVVRVLPVA</sequence>
<dbReference type="Proteomes" id="UP000025227">
    <property type="component" value="Unplaced"/>
</dbReference>
<dbReference type="AlphaFoldDB" id="A0A7I4YPE3"/>
<proteinExistence type="predicted"/>
<keyword evidence="1" id="KW-1185">Reference proteome</keyword>
<accession>A0A7I4YPE3</accession>
<dbReference type="InterPro" id="IPR013783">
    <property type="entry name" value="Ig-like_fold"/>
</dbReference>